<dbReference type="PANTHER" id="PTHR42735">
    <property type="match status" value="1"/>
</dbReference>
<dbReference type="GO" id="GO:0019752">
    <property type="term" value="P:carboxylic acid metabolic process"/>
    <property type="evidence" value="ECO:0007669"/>
    <property type="project" value="InterPro"/>
</dbReference>
<dbReference type="InterPro" id="IPR015424">
    <property type="entry name" value="PyrdxlP-dep_Trfase"/>
</dbReference>
<comment type="similarity">
    <text evidence="13">Belongs to the group II decarboxylase family. Sphingosine-1-phosphate lyase subfamily.</text>
</comment>
<dbReference type="GO" id="GO:0030170">
    <property type="term" value="F:pyridoxal phosphate binding"/>
    <property type="evidence" value="ECO:0007669"/>
    <property type="project" value="InterPro"/>
</dbReference>
<dbReference type="WBParaSite" id="Pan_g17333.t1">
    <property type="protein sequence ID" value="Pan_g17333.t1"/>
    <property type="gene ID" value="Pan_g17333"/>
</dbReference>
<evidence type="ECO:0000256" key="8">
    <source>
        <dbReference type="ARBA" id="ARBA00022919"/>
    </source>
</evidence>
<keyword evidence="5" id="KW-0812">Transmembrane</keyword>
<keyword evidence="6" id="KW-0256">Endoplasmic reticulum</keyword>
<keyword evidence="9" id="KW-1133">Transmembrane helix</keyword>
<evidence type="ECO:0000256" key="1">
    <source>
        <dbReference type="ARBA" id="ARBA00001933"/>
    </source>
</evidence>
<evidence type="ECO:0000313" key="19">
    <source>
        <dbReference type="WBParaSite" id="Pan_g17333.t1"/>
    </source>
</evidence>
<keyword evidence="11" id="KW-0472">Membrane</keyword>
<comment type="pathway">
    <text evidence="4">Sphingolipid metabolism.</text>
</comment>
<dbReference type="FunFam" id="3.40.640.10:FF:000020">
    <property type="entry name" value="sphingosine-1-phosphate lyase 1"/>
    <property type="match status" value="1"/>
</dbReference>
<keyword evidence="7 16" id="KW-0663">Pyridoxal phosphate</keyword>
<dbReference type="FunFam" id="6.10.140.2150:FF:000001">
    <property type="entry name" value="Sphingosine-1-phosphate lyase 1"/>
    <property type="match status" value="1"/>
</dbReference>
<reference evidence="19" key="2">
    <citation type="submission" date="2020-10" db="UniProtKB">
        <authorList>
            <consortium name="WormBaseParasite"/>
        </authorList>
    </citation>
    <scope>IDENTIFICATION</scope>
</reference>
<dbReference type="Gene3D" id="3.40.640.10">
    <property type="entry name" value="Type I PLP-dependent aspartate aminotransferase-like (Major domain)"/>
    <property type="match status" value="1"/>
</dbReference>
<dbReference type="GO" id="GO:0008117">
    <property type="term" value="F:sphinganine-1-phosphate aldolase activity"/>
    <property type="evidence" value="ECO:0007669"/>
    <property type="project" value="UniProtKB-EC"/>
</dbReference>
<keyword evidence="12 17" id="KW-0456">Lyase</keyword>
<feature type="modified residue" description="N6-(pyridoxal phosphate)lysine" evidence="16">
    <location>
        <position position="346"/>
    </location>
</feature>
<evidence type="ECO:0000256" key="9">
    <source>
        <dbReference type="ARBA" id="ARBA00022989"/>
    </source>
</evidence>
<evidence type="ECO:0000256" key="3">
    <source>
        <dbReference type="ARBA" id="ARBA00004760"/>
    </source>
</evidence>
<evidence type="ECO:0000256" key="6">
    <source>
        <dbReference type="ARBA" id="ARBA00022824"/>
    </source>
</evidence>
<evidence type="ECO:0000256" key="14">
    <source>
        <dbReference type="ARBA" id="ARBA00038965"/>
    </source>
</evidence>
<comment type="subcellular location">
    <subcellularLocation>
        <location evidence="2">Endoplasmic reticulum membrane</location>
        <topology evidence="2">Single-pass membrane protein</topology>
    </subcellularLocation>
</comment>
<dbReference type="Proteomes" id="UP000492821">
    <property type="component" value="Unassembled WGS sequence"/>
</dbReference>
<sequence length="549" mass="61033">MNGTEATGGILFNQHNGITKVCIVLPTDERTVTAVCVILVSILSYLYFRHWASKEHWKKVLAKIFCLIKSIPIVQQKLKQEINKVKTDLRKSIHHSDDTNISFTKLPESGIPKDQLTSLTRCYSTLEAPDYYGGRVSGAVFNDEMNKDELEIYKEVTANFAWSNPLWPKLFPGVRKMEAEVVRMTCTLLGGDEETCGTMSSGGSMSILLACLAHRNRAYSRGIKNPEIILPSTAHAAFFKSAEVFRLHVVEIFVSGPTFTVDVNKVQQAITSNTAMIVASAPNFPYGTIDDIEALGRLALAHDIPLHVDACLGGFILPFLDNTEFGHPRIDFRVPGVTSISADTHKYGLAPKGSSVIVYRNKDYLHHQYYCNPDWQGGVYASATLEGSRAGINIAMTWAALLYHGFDTYRFNAKAIVDTTRKIRDGIRKCHHLQVQGSPDVCVVSFTSSTINIHRFQDLMYERGWQLSNLQFPSGVHLMVTQNHIKPGIAELFINDVIEVAEIIAASPKVKSTGPAALYGMIQKLPDRTIVSDFAHVYLDVCYEPAKTE</sequence>
<dbReference type="Gene3D" id="6.10.140.2150">
    <property type="match status" value="1"/>
</dbReference>
<evidence type="ECO:0000256" key="7">
    <source>
        <dbReference type="ARBA" id="ARBA00022898"/>
    </source>
</evidence>
<comment type="pathway">
    <text evidence="3">Lipid metabolism; sphingolipid metabolism.</text>
</comment>
<dbReference type="AlphaFoldDB" id="A0A7E4V6Y2"/>
<dbReference type="SUPFAM" id="SSF53383">
    <property type="entry name" value="PLP-dependent transferases"/>
    <property type="match status" value="1"/>
</dbReference>
<evidence type="ECO:0000256" key="16">
    <source>
        <dbReference type="PIRSR" id="PIRSR602129-50"/>
    </source>
</evidence>
<name>A0A7E4V6Y2_PANRE</name>
<dbReference type="InterPro" id="IPR050477">
    <property type="entry name" value="GrpII_AminoAcid_Decarb"/>
</dbReference>
<protein>
    <recommendedName>
        <fullName evidence="14">sphinganine-1-phosphate aldolase</fullName>
        <ecNumber evidence="14">4.1.2.27</ecNumber>
    </recommendedName>
    <alternativeName>
        <fullName evidence="15">Sphingosine-1-phosphate aldolase</fullName>
    </alternativeName>
</protein>
<dbReference type="GO" id="GO:0005789">
    <property type="term" value="C:endoplasmic reticulum membrane"/>
    <property type="evidence" value="ECO:0007669"/>
    <property type="project" value="UniProtKB-SubCell"/>
</dbReference>
<evidence type="ECO:0000256" key="13">
    <source>
        <dbReference type="ARBA" id="ARBA00038302"/>
    </source>
</evidence>
<evidence type="ECO:0000256" key="5">
    <source>
        <dbReference type="ARBA" id="ARBA00022692"/>
    </source>
</evidence>
<evidence type="ECO:0000256" key="2">
    <source>
        <dbReference type="ARBA" id="ARBA00004389"/>
    </source>
</evidence>
<dbReference type="PANTHER" id="PTHR42735:SF15">
    <property type="entry name" value="SPHINGOSINE PHOSPHATE LYASE"/>
    <property type="match status" value="1"/>
</dbReference>
<dbReference type="InterPro" id="IPR002129">
    <property type="entry name" value="PyrdxlP-dep_de-COase"/>
</dbReference>
<evidence type="ECO:0000256" key="17">
    <source>
        <dbReference type="RuleBase" id="RU000382"/>
    </source>
</evidence>
<accession>A0A7E4V6Y2</accession>
<dbReference type="EC" id="4.1.2.27" evidence="14"/>
<evidence type="ECO:0000256" key="12">
    <source>
        <dbReference type="ARBA" id="ARBA00023239"/>
    </source>
</evidence>
<reference evidence="18" key="1">
    <citation type="journal article" date="2013" name="Genetics">
        <title>The draft genome and transcriptome of Panagrellus redivivus are shaped by the harsh demands of a free-living lifestyle.</title>
        <authorList>
            <person name="Srinivasan J."/>
            <person name="Dillman A.R."/>
            <person name="Macchietto M.G."/>
            <person name="Heikkinen L."/>
            <person name="Lakso M."/>
            <person name="Fracchia K.M."/>
            <person name="Antoshechkin I."/>
            <person name="Mortazavi A."/>
            <person name="Wong G."/>
            <person name="Sternberg P.W."/>
        </authorList>
    </citation>
    <scope>NUCLEOTIDE SEQUENCE [LARGE SCALE GENOMIC DNA]</scope>
    <source>
        <strain evidence="18">MT8872</strain>
    </source>
</reference>
<evidence type="ECO:0000256" key="11">
    <source>
        <dbReference type="ARBA" id="ARBA00023136"/>
    </source>
</evidence>
<evidence type="ECO:0000256" key="10">
    <source>
        <dbReference type="ARBA" id="ARBA00023098"/>
    </source>
</evidence>
<proteinExistence type="inferred from homology"/>
<keyword evidence="8" id="KW-0746">Sphingolipid metabolism</keyword>
<evidence type="ECO:0000313" key="18">
    <source>
        <dbReference type="Proteomes" id="UP000492821"/>
    </source>
</evidence>
<comment type="cofactor">
    <cofactor evidence="1 16 17">
        <name>pyridoxal 5'-phosphate</name>
        <dbReference type="ChEBI" id="CHEBI:597326"/>
    </cofactor>
</comment>
<evidence type="ECO:0000256" key="15">
    <source>
        <dbReference type="ARBA" id="ARBA00042568"/>
    </source>
</evidence>
<dbReference type="Pfam" id="PF00282">
    <property type="entry name" value="Pyridoxal_deC"/>
    <property type="match status" value="1"/>
</dbReference>
<keyword evidence="18" id="KW-1185">Reference proteome</keyword>
<evidence type="ECO:0000256" key="4">
    <source>
        <dbReference type="ARBA" id="ARBA00004991"/>
    </source>
</evidence>
<dbReference type="Gene3D" id="3.90.1150.10">
    <property type="entry name" value="Aspartate Aminotransferase, domain 1"/>
    <property type="match status" value="1"/>
</dbReference>
<dbReference type="GO" id="GO:0030149">
    <property type="term" value="P:sphingolipid catabolic process"/>
    <property type="evidence" value="ECO:0007669"/>
    <property type="project" value="TreeGrafter"/>
</dbReference>
<organism evidence="18 19">
    <name type="scientific">Panagrellus redivivus</name>
    <name type="common">Microworm</name>
    <dbReference type="NCBI Taxonomy" id="6233"/>
    <lineage>
        <taxon>Eukaryota</taxon>
        <taxon>Metazoa</taxon>
        <taxon>Ecdysozoa</taxon>
        <taxon>Nematoda</taxon>
        <taxon>Chromadorea</taxon>
        <taxon>Rhabditida</taxon>
        <taxon>Tylenchina</taxon>
        <taxon>Panagrolaimomorpha</taxon>
        <taxon>Panagrolaimoidea</taxon>
        <taxon>Panagrolaimidae</taxon>
        <taxon>Panagrellus</taxon>
    </lineage>
</organism>
<dbReference type="InterPro" id="IPR015421">
    <property type="entry name" value="PyrdxlP-dep_Trfase_major"/>
</dbReference>
<keyword evidence="10" id="KW-0443">Lipid metabolism</keyword>
<dbReference type="InterPro" id="IPR015422">
    <property type="entry name" value="PyrdxlP-dep_Trfase_small"/>
</dbReference>